<keyword evidence="5" id="KW-0812">Transmembrane</keyword>
<evidence type="ECO:0000256" key="4">
    <source>
        <dbReference type="ARBA" id="ARBA00022452"/>
    </source>
</evidence>
<dbReference type="AlphaFoldDB" id="A0A6I5ZP22"/>
<name>A0A6I5ZP22_9FIRM</name>
<dbReference type="PANTHER" id="PTHR30026">
    <property type="entry name" value="OUTER MEMBRANE PROTEIN TOLC"/>
    <property type="match status" value="1"/>
</dbReference>
<accession>A0A6I5ZP22</accession>
<comment type="similarity">
    <text evidence="2">Belongs to the outer membrane factor (OMF) (TC 1.B.17) family.</text>
</comment>
<proteinExistence type="inferred from homology"/>
<feature type="coiled-coil region" evidence="8">
    <location>
        <begin position="280"/>
        <end position="338"/>
    </location>
</feature>
<evidence type="ECO:0000256" key="6">
    <source>
        <dbReference type="ARBA" id="ARBA00023136"/>
    </source>
</evidence>
<evidence type="ECO:0000256" key="9">
    <source>
        <dbReference type="SAM" id="SignalP"/>
    </source>
</evidence>
<gene>
    <name evidence="10" type="ORF">MGLY_10110</name>
</gene>
<comment type="subcellular location">
    <subcellularLocation>
        <location evidence="1">Cell outer membrane</location>
    </subcellularLocation>
</comment>
<evidence type="ECO:0000256" key="7">
    <source>
        <dbReference type="ARBA" id="ARBA00023237"/>
    </source>
</evidence>
<evidence type="ECO:0000313" key="10">
    <source>
        <dbReference type="EMBL" id="QGP91670.1"/>
    </source>
</evidence>
<keyword evidence="3" id="KW-0813">Transport</keyword>
<evidence type="ECO:0000256" key="1">
    <source>
        <dbReference type="ARBA" id="ARBA00004442"/>
    </source>
</evidence>
<keyword evidence="9" id="KW-0732">Signal</keyword>
<keyword evidence="11" id="KW-1185">Reference proteome</keyword>
<evidence type="ECO:0000256" key="5">
    <source>
        <dbReference type="ARBA" id="ARBA00022692"/>
    </source>
</evidence>
<sequence>MRRLPTIVMVVFLFLMLMVMPARAEENNEMELTLEEAIKKALLHSDSLKISELELQKSEELKDDAAYALARFSPNWATDYTPGVEPLYVAREQSKMGYEVARKKQAAVKDSVILATHKAYYDVLKKEAQVSLATLTVENDALKLSNARLSYTNGLISKQALMGMETQLAVGRAALAAARIELDKTYKALNLLIGLPENARPVLVDKIDFSPFQGDLASQQTLALDESPNVMSAIENAQLKERLKGWDENTSDEDIEIARLQAGMAQDQVKELVRTLYNSVKTLEENYIPAQNNLRLAEENLRVTKIKYEIGMATKSDINEAEKNLADAQQKLLQLTLDHAYYKLALEKPWAYNYTGSTGVSSSNTR</sequence>
<dbReference type="GO" id="GO:1990281">
    <property type="term" value="C:efflux pump complex"/>
    <property type="evidence" value="ECO:0007669"/>
    <property type="project" value="TreeGrafter"/>
</dbReference>
<keyword evidence="6" id="KW-0472">Membrane</keyword>
<dbReference type="InterPro" id="IPR003423">
    <property type="entry name" value="OMP_efflux"/>
</dbReference>
<dbReference type="GO" id="GO:0015288">
    <property type="term" value="F:porin activity"/>
    <property type="evidence" value="ECO:0007669"/>
    <property type="project" value="TreeGrafter"/>
</dbReference>
<reference evidence="10 11" key="1">
    <citation type="submission" date="2019-11" db="EMBL/GenBank/DDBJ databases">
        <title>Genome sequence of Moorella glycerini DSM11254.</title>
        <authorList>
            <person name="Poehlein A."/>
            <person name="Boeer T."/>
            <person name="Daniel R."/>
        </authorList>
    </citation>
    <scope>NUCLEOTIDE SEQUENCE [LARGE SCALE GENOMIC DNA]</scope>
    <source>
        <strain evidence="10 11">DSM 11254</strain>
    </source>
</reference>
<dbReference type="GO" id="GO:0009279">
    <property type="term" value="C:cell outer membrane"/>
    <property type="evidence" value="ECO:0007669"/>
    <property type="project" value="UniProtKB-SubCell"/>
</dbReference>
<evidence type="ECO:0000256" key="3">
    <source>
        <dbReference type="ARBA" id="ARBA00022448"/>
    </source>
</evidence>
<keyword evidence="8" id="KW-0175">Coiled coil</keyword>
<dbReference type="EMBL" id="CP046244">
    <property type="protein sequence ID" value="QGP91670.1"/>
    <property type="molecule type" value="Genomic_DNA"/>
</dbReference>
<keyword evidence="4" id="KW-1134">Transmembrane beta strand</keyword>
<dbReference type="Gene3D" id="1.20.1600.10">
    <property type="entry name" value="Outer membrane efflux proteins (OEP)"/>
    <property type="match status" value="2"/>
</dbReference>
<protein>
    <submittedName>
        <fullName evidence="10">Outer membrane efflux protein</fullName>
    </submittedName>
</protein>
<feature type="signal peptide" evidence="9">
    <location>
        <begin position="1"/>
        <end position="24"/>
    </location>
</feature>
<evidence type="ECO:0000256" key="8">
    <source>
        <dbReference type="SAM" id="Coils"/>
    </source>
</evidence>
<organism evidence="10 11">
    <name type="scientific">Neomoorella glycerini</name>
    <dbReference type="NCBI Taxonomy" id="55779"/>
    <lineage>
        <taxon>Bacteria</taxon>
        <taxon>Bacillati</taxon>
        <taxon>Bacillota</taxon>
        <taxon>Clostridia</taxon>
        <taxon>Neomoorellales</taxon>
        <taxon>Neomoorellaceae</taxon>
        <taxon>Neomoorella</taxon>
    </lineage>
</organism>
<dbReference type="GO" id="GO:0015562">
    <property type="term" value="F:efflux transmembrane transporter activity"/>
    <property type="evidence" value="ECO:0007669"/>
    <property type="project" value="InterPro"/>
</dbReference>
<evidence type="ECO:0000313" key="11">
    <source>
        <dbReference type="Proteomes" id="UP000425916"/>
    </source>
</evidence>
<evidence type="ECO:0000256" key="2">
    <source>
        <dbReference type="ARBA" id="ARBA00007613"/>
    </source>
</evidence>
<feature type="chain" id="PRO_5026017577" evidence="9">
    <location>
        <begin position="25"/>
        <end position="366"/>
    </location>
</feature>
<dbReference type="Proteomes" id="UP000425916">
    <property type="component" value="Chromosome"/>
</dbReference>
<dbReference type="PANTHER" id="PTHR30026:SF20">
    <property type="entry name" value="OUTER MEMBRANE PROTEIN TOLC"/>
    <property type="match status" value="1"/>
</dbReference>
<dbReference type="SUPFAM" id="SSF56954">
    <property type="entry name" value="Outer membrane efflux proteins (OEP)"/>
    <property type="match status" value="1"/>
</dbReference>
<dbReference type="RefSeq" id="WP_156272292.1">
    <property type="nucleotide sequence ID" value="NZ_CP046244.1"/>
</dbReference>
<dbReference type="InterPro" id="IPR051906">
    <property type="entry name" value="TolC-like"/>
</dbReference>
<dbReference type="OrthoDB" id="1803658at2"/>
<dbReference type="Pfam" id="PF02321">
    <property type="entry name" value="OEP"/>
    <property type="match status" value="1"/>
</dbReference>
<keyword evidence="7" id="KW-0998">Cell outer membrane</keyword>